<evidence type="ECO:0000313" key="1">
    <source>
        <dbReference type="EMBL" id="VYT41712.1"/>
    </source>
</evidence>
<name>A0A6N2WLL5_9BACE</name>
<gene>
    <name evidence="1" type="ORF">BILFYP9_03453</name>
</gene>
<dbReference type="AlphaFoldDB" id="A0A6N2WLL5"/>
<organism evidence="1">
    <name type="scientific">Bacteroides intestinalis</name>
    <dbReference type="NCBI Taxonomy" id="329854"/>
    <lineage>
        <taxon>Bacteria</taxon>
        <taxon>Pseudomonadati</taxon>
        <taxon>Bacteroidota</taxon>
        <taxon>Bacteroidia</taxon>
        <taxon>Bacteroidales</taxon>
        <taxon>Bacteroidaceae</taxon>
        <taxon>Bacteroides</taxon>
    </lineage>
</organism>
<dbReference type="EMBL" id="CACRSU010000046">
    <property type="protein sequence ID" value="VYT41712.1"/>
    <property type="molecule type" value="Genomic_DNA"/>
</dbReference>
<accession>A0A6N2WLL5</accession>
<protein>
    <submittedName>
        <fullName evidence="1">Uncharacterized protein</fullName>
    </submittedName>
</protein>
<sequence>MKIPSVTLAIVSGNMEDRLIFRNDLSLYKTEINQKVSCHENKI</sequence>
<proteinExistence type="predicted"/>
<reference evidence="1" key="1">
    <citation type="submission" date="2019-11" db="EMBL/GenBank/DDBJ databases">
        <authorList>
            <person name="Feng L."/>
        </authorList>
    </citation>
    <scope>NUCLEOTIDE SEQUENCE</scope>
    <source>
        <strain evidence="1">BintestinalisLFYP9</strain>
    </source>
</reference>